<dbReference type="Pfam" id="PF01925">
    <property type="entry name" value="TauE"/>
    <property type="match status" value="1"/>
</dbReference>
<feature type="transmembrane region" description="Helical" evidence="5">
    <location>
        <begin position="223"/>
        <end position="242"/>
    </location>
</feature>
<evidence type="ECO:0000256" key="1">
    <source>
        <dbReference type="ARBA" id="ARBA00004141"/>
    </source>
</evidence>
<name>A0A2W7IWL2_9PROT</name>
<dbReference type="Proteomes" id="UP000249688">
    <property type="component" value="Unassembled WGS sequence"/>
</dbReference>
<dbReference type="OrthoDB" id="457670at2"/>
<keyword evidence="3 5" id="KW-1133">Transmembrane helix</keyword>
<evidence type="ECO:0000256" key="3">
    <source>
        <dbReference type="ARBA" id="ARBA00022989"/>
    </source>
</evidence>
<dbReference type="PANTHER" id="PTHR43483:SF3">
    <property type="entry name" value="MEMBRANE TRANSPORTER PROTEIN HI_0806-RELATED"/>
    <property type="match status" value="1"/>
</dbReference>
<protein>
    <recommendedName>
        <fullName evidence="5">Probable membrane transporter protein</fullName>
    </recommendedName>
</protein>
<feature type="transmembrane region" description="Helical" evidence="5">
    <location>
        <begin position="153"/>
        <end position="180"/>
    </location>
</feature>
<accession>A0A2W7IWL2</accession>
<feature type="transmembrane region" description="Helical" evidence="5">
    <location>
        <begin position="254"/>
        <end position="275"/>
    </location>
</feature>
<reference evidence="6 7" key="1">
    <citation type="submission" date="2018-06" db="EMBL/GenBank/DDBJ databases">
        <title>Genomic Encyclopedia of Archaeal and Bacterial Type Strains, Phase II (KMG-II): from individual species to whole genera.</title>
        <authorList>
            <person name="Goeker M."/>
        </authorList>
    </citation>
    <scope>NUCLEOTIDE SEQUENCE [LARGE SCALE GENOMIC DNA]</scope>
    <source>
        <strain evidence="6 7">DSM 24525</strain>
    </source>
</reference>
<comment type="similarity">
    <text evidence="5">Belongs to the 4-toluene sulfonate uptake permease (TSUP) (TC 2.A.102) family.</text>
</comment>
<dbReference type="InterPro" id="IPR002781">
    <property type="entry name" value="TM_pro_TauE-like"/>
</dbReference>
<evidence type="ECO:0000313" key="7">
    <source>
        <dbReference type="Proteomes" id="UP000249688"/>
    </source>
</evidence>
<comment type="subcellular location">
    <subcellularLocation>
        <location evidence="5">Cell membrane</location>
        <topology evidence="5">Multi-pass membrane protein</topology>
    </subcellularLocation>
    <subcellularLocation>
        <location evidence="1">Membrane</location>
        <topology evidence="1">Multi-pass membrane protein</topology>
    </subcellularLocation>
</comment>
<feature type="transmembrane region" description="Helical" evidence="5">
    <location>
        <begin position="30"/>
        <end position="50"/>
    </location>
</feature>
<dbReference type="GO" id="GO:0005886">
    <property type="term" value="C:plasma membrane"/>
    <property type="evidence" value="ECO:0007669"/>
    <property type="project" value="UniProtKB-SubCell"/>
</dbReference>
<feature type="transmembrane region" description="Helical" evidence="5">
    <location>
        <begin position="94"/>
        <end position="112"/>
    </location>
</feature>
<keyword evidence="7" id="KW-1185">Reference proteome</keyword>
<dbReference type="PANTHER" id="PTHR43483">
    <property type="entry name" value="MEMBRANE TRANSPORTER PROTEIN HI_0806-RELATED"/>
    <property type="match status" value="1"/>
</dbReference>
<dbReference type="EMBL" id="QKYU01000001">
    <property type="protein sequence ID" value="PZW51138.1"/>
    <property type="molecule type" value="Genomic_DNA"/>
</dbReference>
<comment type="caution">
    <text evidence="6">The sequence shown here is derived from an EMBL/GenBank/DDBJ whole genome shotgun (WGS) entry which is preliminary data.</text>
</comment>
<keyword evidence="4 5" id="KW-0472">Membrane</keyword>
<gene>
    <name evidence="6" type="ORF">C8P66_101358</name>
</gene>
<feature type="transmembrane region" description="Helical" evidence="5">
    <location>
        <begin position="186"/>
        <end position="211"/>
    </location>
</feature>
<evidence type="ECO:0000256" key="5">
    <source>
        <dbReference type="RuleBase" id="RU363041"/>
    </source>
</evidence>
<organism evidence="6 7">
    <name type="scientific">Humitalea rosea</name>
    <dbReference type="NCBI Taxonomy" id="990373"/>
    <lineage>
        <taxon>Bacteria</taxon>
        <taxon>Pseudomonadati</taxon>
        <taxon>Pseudomonadota</taxon>
        <taxon>Alphaproteobacteria</taxon>
        <taxon>Acetobacterales</taxon>
        <taxon>Roseomonadaceae</taxon>
        <taxon>Humitalea</taxon>
    </lineage>
</organism>
<feature type="transmembrane region" description="Helical" evidence="5">
    <location>
        <begin position="118"/>
        <end position="141"/>
    </location>
</feature>
<evidence type="ECO:0000313" key="6">
    <source>
        <dbReference type="EMBL" id="PZW51138.1"/>
    </source>
</evidence>
<evidence type="ECO:0000256" key="2">
    <source>
        <dbReference type="ARBA" id="ARBA00022692"/>
    </source>
</evidence>
<feature type="transmembrane region" description="Helical" evidence="5">
    <location>
        <begin position="6"/>
        <end position="23"/>
    </location>
</feature>
<proteinExistence type="inferred from homology"/>
<evidence type="ECO:0000256" key="4">
    <source>
        <dbReference type="ARBA" id="ARBA00023136"/>
    </source>
</evidence>
<sequence length="276" mass="28489">MEHMNDPVWLAGLAAAMALTGLLSGTLAGLLGVGGGIVIVPVLFLVFPLFSVPEAIQMKLAVGTSLATIIPTSIQSARKHRAKGTMDVVLLRQLWPSILVGVAVGTLAAIFVRGPVLTAVFAVVSLLVAANMGFSGVDFRLRDRFPAEPLRSLIGGLIGTVSAMMGIGGGTVGVPILSMFGAPIRAAVATASVFGIIISIPASIGLIYAGLGNPLLPPFSFGYVNLIGFALIVPSSMLATPWGVHLAHTIPPLALKRAFAIFLAITATRMIYTLVT</sequence>
<keyword evidence="2 5" id="KW-0812">Transmembrane</keyword>
<keyword evidence="5" id="KW-1003">Cell membrane</keyword>
<dbReference type="AlphaFoldDB" id="A0A2W7IWL2"/>